<evidence type="ECO:0000313" key="2">
    <source>
        <dbReference type="EMBL" id="MXY32592.1"/>
    </source>
</evidence>
<proteinExistence type="predicted"/>
<feature type="compositionally biased region" description="Polar residues" evidence="1">
    <location>
        <begin position="47"/>
        <end position="61"/>
    </location>
</feature>
<dbReference type="EMBL" id="VXRY01000022">
    <property type="protein sequence ID" value="MXY32592.1"/>
    <property type="molecule type" value="Genomic_DNA"/>
</dbReference>
<comment type="caution">
    <text evidence="2">The sequence shown here is derived from an EMBL/GenBank/DDBJ whole genome shotgun (WGS) entry which is preliminary data.</text>
</comment>
<reference evidence="2" key="1">
    <citation type="submission" date="2019-09" db="EMBL/GenBank/DDBJ databases">
        <title>Characterisation of the sponge microbiome using genome-centric metagenomics.</title>
        <authorList>
            <person name="Engelberts J.P."/>
            <person name="Robbins S.J."/>
            <person name="De Goeij J.M."/>
            <person name="Aranda M."/>
            <person name="Bell S.C."/>
            <person name="Webster N.S."/>
        </authorList>
    </citation>
    <scope>NUCLEOTIDE SEQUENCE</scope>
    <source>
        <strain evidence="2">SB0664_bin_43</strain>
    </source>
</reference>
<accession>A0A6B0XY50</accession>
<protein>
    <submittedName>
        <fullName evidence="2">Uncharacterized protein</fullName>
    </submittedName>
</protein>
<evidence type="ECO:0000256" key="1">
    <source>
        <dbReference type="SAM" id="MobiDB-lite"/>
    </source>
</evidence>
<name>A0A6B0XY50_9RHOB</name>
<gene>
    <name evidence="2" type="ORF">F4Y60_00560</name>
</gene>
<dbReference type="AlphaFoldDB" id="A0A6B0XY50"/>
<feature type="region of interest" description="Disordered" evidence="1">
    <location>
        <begin position="37"/>
        <end position="79"/>
    </location>
</feature>
<sequence length="106" mass="11221">MPFVLNRPARFRMLAHGRAALRDNSWRLNATAGRANREEAHAGNAAFDTSSGRPSRISTAASAALRPGSRTGVTMSGTSHGCRGVAGRASSLENLVSFDATTSMRF</sequence>
<organism evidence="2">
    <name type="scientific">Boseongicola sp. SB0664_bin_43</name>
    <dbReference type="NCBI Taxonomy" id="2604844"/>
    <lineage>
        <taxon>Bacteria</taxon>
        <taxon>Pseudomonadati</taxon>
        <taxon>Pseudomonadota</taxon>
        <taxon>Alphaproteobacteria</taxon>
        <taxon>Rhodobacterales</taxon>
        <taxon>Paracoccaceae</taxon>
        <taxon>Boseongicola</taxon>
    </lineage>
</organism>